<keyword evidence="3" id="KW-0040">ANK repeat</keyword>
<reference evidence="9" key="3">
    <citation type="submission" date="2015-06" db="UniProtKB">
        <authorList>
            <consortium name="EnsemblMetazoa"/>
        </authorList>
    </citation>
    <scope>IDENTIFICATION</scope>
</reference>
<dbReference type="EMBL" id="AMQN01001938">
    <property type="status" value="NOT_ANNOTATED_CDS"/>
    <property type="molecule type" value="Genomic_DNA"/>
</dbReference>
<sequence>IILRVFLDATEQHFSEVPLTPASTSADVIECCREAGEAQCHLAELWRGCERPLADEERPFEILQQWGAHRDEVKFFLRHHASNIPADAPHGNHNALSFFRVSHNALGLRPLFDGVGDLTLAELQEMAARQQHQIQSQQHVLVAKEQRLKFMQQQERRHQQLAGENERVRRLRERVAMQEAKLGKLRAMKGRVSDEQGAHASLTSELDAIKSLFSQKEEELNVAVSRVEGLTKQLEELRKGSTVAKDNRNSADPASQTSSSDLDKLRQELQVS</sequence>
<evidence type="ECO:0000256" key="3">
    <source>
        <dbReference type="ARBA" id="ARBA00023043"/>
    </source>
</evidence>
<keyword evidence="2" id="KW-0677">Repeat</keyword>
<evidence type="ECO:0000313" key="9">
    <source>
        <dbReference type="EnsemblMetazoa" id="CapteP108434"/>
    </source>
</evidence>
<dbReference type="Gene3D" id="3.10.20.90">
    <property type="entry name" value="Phosphatidylinositol 3-kinase Catalytic Subunit, Chain A, domain 1"/>
    <property type="match status" value="1"/>
</dbReference>
<dbReference type="GO" id="GO:0042981">
    <property type="term" value="P:regulation of apoptotic process"/>
    <property type="evidence" value="ECO:0007669"/>
    <property type="project" value="InterPro"/>
</dbReference>
<accession>R7TZW1</accession>
<reference evidence="8 10" key="2">
    <citation type="journal article" date="2013" name="Nature">
        <title>Insights into bilaterian evolution from three spiralian genomes.</title>
        <authorList>
            <person name="Simakov O."/>
            <person name="Marletaz F."/>
            <person name="Cho S.J."/>
            <person name="Edsinger-Gonzales E."/>
            <person name="Havlak P."/>
            <person name="Hellsten U."/>
            <person name="Kuo D.H."/>
            <person name="Larsson T."/>
            <person name="Lv J."/>
            <person name="Arendt D."/>
            <person name="Savage R."/>
            <person name="Osoegawa K."/>
            <person name="de Jong P."/>
            <person name="Grimwood J."/>
            <person name="Chapman J.A."/>
            <person name="Shapiro H."/>
            <person name="Aerts A."/>
            <person name="Otillar R.P."/>
            <person name="Terry A.Y."/>
            <person name="Boore J.L."/>
            <person name="Grigoriev I.V."/>
            <person name="Lindberg D.R."/>
            <person name="Seaver E.C."/>
            <person name="Weisblat D.A."/>
            <person name="Putnam N.H."/>
            <person name="Rokhsar D.S."/>
        </authorList>
    </citation>
    <scope>NUCLEOTIDE SEQUENCE</scope>
    <source>
        <strain evidence="8 10">I ESC-2004</strain>
    </source>
</reference>
<dbReference type="InterPro" id="IPR048945">
    <property type="entry name" value="RASSF8/10_RA"/>
</dbReference>
<dbReference type="InterPro" id="IPR000159">
    <property type="entry name" value="RA_dom"/>
</dbReference>
<dbReference type="PANTHER" id="PTHR24131:SF10">
    <property type="entry name" value="ANKYRIN-REPEAT, SH3-DOMAIN, AND PROLINE-RICH-REGION CONTAINING PROTEIN, ISOFORM B"/>
    <property type="match status" value="1"/>
</dbReference>
<dbReference type="OrthoDB" id="10038642at2759"/>
<organism evidence="8">
    <name type="scientific">Capitella teleta</name>
    <name type="common">Polychaete worm</name>
    <dbReference type="NCBI Taxonomy" id="283909"/>
    <lineage>
        <taxon>Eukaryota</taxon>
        <taxon>Metazoa</taxon>
        <taxon>Spiralia</taxon>
        <taxon>Lophotrochozoa</taxon>
        <taxon>Annelida</taxon>
        <taxon>Polychaeta</taxon>
        <taxon>Sedentaria</taxon>
        <taxon>Scolecida</taxon>
        <taxon>Capitellidae</taxon>
        <taxon>Capitella</taxon>
    </lineage>
</organism>
<feature type="non-terminal residue" evidence="8">
    <location>
        <position position="1"/>
    </location>
</feature>
<dbReference type="EMBL" id="KB306824">
    <property type="protein sequence ID" value="ELT99488.1"/>
    <property type="molecule type" value="Genomic_DNA"/>
</dbReference>
<dbReference type="PANTHER" id="PTHR24131">
    <property type="entry name" value="APOPTOSIS-STIMULATING OF P53 PROTEIN"/>
    <property type="match status" value="1"/>
</dbReference>
<feature type="compositionally biased region" description="Basic and acidic residues" evidence="6">
    <location>
        <begin position="237"/>
        <end position="249"/>
    </location>
</feature>
<dbReference type="GO" id="GO:0002039">
    <property type="term" value="F:p53 binding"/>
    <property type="evidence" value="ECO:0007669"/>
    <property type="project" value="InterPro"/>
</dbReference>
<dbReference type="OMA" id="ANPEVPC"/>
<dbReference type="GO" id="GO:0007165">
    <property type="term" value="P:signal transduction"/>
    <property type="evidence" value="ECO:0007669"/>
    <property type="project" value="InterPro"/>
</dbReference>
<dbReference type="Pfam" id="PF21712">
    <property type="entry name" value="RASSF8-10_RA"/>
    <property type="match status" value="1"/>
</dbReference>
<dbReference type="AlphaFoldDB" id="R7TZW1"/>
<evidence type="ECO:0000256" key="4">
    <source>
        <dbReference type="ARBA" id="ARBA00023242"/>
    </source>
</evidence>
<dbReference type="PROSITE" id="PS50200">
    <property type="entry name" value="RA"/>
    <property type="match status" value="1"/>
</dbReference>
<reference evidence="10" key="1">
    <citation type="submission" date="2012-12" db="EMBL/GenBank/DDBJ databases">
        <authorList>
            <person name="Hellsten U."/>
            <person name="Grimwood J."/>
            <person name="Chapman J.A."/>
            <person name="Shapiro H."/>
            <person name="Aerts A."/>
            <person name="Otillar R.P."/>
            <person name="Terry A.Y."/>
            <person name="Boore J.L."/>
            <person name="Simakov O."/>
            <person name="Marletaz F."/>
            <person name="Cho S.-J."/>
            <person name="Edsinger-Gonzales E."/>
            <person name="Havlak P."/>
            <person name="Kuo D.-H."/>
            <person name="Larsson T."/>
            <person name="Lv J."/>
            <person name="Arendt D."/>
            <person name="Savage R."/>
            <person name="Osoegawa K."/>
            <person name="de Jong P."/>
            <person name="Lindberg D.R."/>
            <person name="Seaver E.C."/>
            <person name="Weisblat D.A."/>
            <person name="Putnam N.H."/>
            <person name="Grigoriev I.V."/>
            <person name="Rokhsar D.S."/>
        </authorList>
    </citation>
    <scope>NUCLEOTIDE SEQUENCE</scope>
    <source>
        <strain evidence="10">I ESC-2004</strain>
    </source>
</reference>
<dbReference type="STRING" id="283909.R7TZW1"/>
<dbReference type="SUPFAM" id="SSF54236">
    <property type="entry name" value="Ubiquitin-like"/>
    <property type="match status" value="1"/>
</dbReference>
<feature type="coiled-coil region" evidence="5">
    <location>
        <begin position="120"/>
        <end position="188"/>
    </location>
</feature>
<proteinExistence type="predicted"/>
<protein>
    <recommendedName>
        <fullName evidence="7">Ras-associating domain-containing protein</fullName>
    </recommendedName>
</protein>
<keyword evidence="10" id="KW-1185">Reference proteome</keyword>
<evidence type="ECO:0000256" key="2">
    <source>
        <dbReference type="ARBA" id="ARBA00022737"/>
    </source>
</evidence>
<dbReference type="CDD" id="cd16125">
    <property type="entry name" value="RA_ASPP1_2"/>
    <property type="match status" value="1"/>
</dbReference>
<feature type="compositionally biased region" description="Polar residues" evidence="6">
    <location>
        <begin position="250"/>
        <end position="260"/>
    </location>
</feature>
<dbReference type="GO" id="GO:0005634">
    <property type="term" value="C:nucleus"/>
    <property type="evidence" value="ECO:0007669"/>
    <property type="project" value="UniProtKB-SubCell"/>
</dbReference>
<evidence type="ECO:0000313" key="10">
    <source>
        <dbReference type="Proteomes" id="UP000014760"/>
    </source>
</evidence>
<gene>
    <name evidence="8" type="ORF">CAPTEDRAFT_108434</name>
</gene>
<dbReference type="EnsemblMetazoa" id="CapteT108434">
    <property type="protein sequence ID" value="CapteP108434"/>
    <property type="gene ID" value="CapteG108434"/>
</dbReference>
<feature type="compositionally biased region" description="Basic and acidic residues" evidence="6">
    <location>
        <begin position="261"/>
        <end position="272"/>
    </location>
</feature>
<feature type="domain" description="Ras-associating" evidence="7">
    <location>
        <begin position="1"/>
        <end position="82"/>
    </location>
</feature>
<dbReference type="InterPro" id="IPR047163">
    <property type="entry name" value="ASPP1/2"/>
</dbReference>
<dbReference type="InterPro" id="IPR029071">
    <property type="entry name" value="Ubiquitin-like_domsf"/>
</dbReference>
<keyword evidence="4" id="KW-0539">Nucleus</keyword>
<comment type="subcellular location">
    <subcellularLocation>
        <location evidence="1">Nucleus</location>
    </subcellularLocation>
</comment>
<evidence type="ECO:0000313" key="8">
    <source>
        <dbReference type="EMBL" id="ELT99488.1"/>
    </source>
</evidence>
<evidence type="ECO:0000259" key="7">
    <source>
        <dbReference type="PROSITE" id="PS50200"/>
    </source>
</evidence>
<feature type="region of interest" description="Disordered" evidence="6">
    <location>
        <begin position="237"/>
        <end position="272"/>
    </location>
</feature>
<keyword evidence="5" id="KW-0175">Coiled coil</keyword>
<dbReference type="HOGENOM" id="CLU_1017535_0_0_1"/>
<dbReference type="Proteomes" id="UP000014760">
    <property type="component" value="Unassembled WGS sequence"/>
</dbReference>
<evidence type="ECO:0000256" key="5">
    <source>
        <dbReference type="SAM" id="Coils"/>
    </source>
</evidence>
<evidence type="ECO:0000256" key="1">
    <source>
        <dbReference type="ARBA" id="ARBA00004123"/>
    </source>
</evidence>
<evidence type="ECO:0000256" key="6">
    <source>
        <dbReference type="SAM" id="MobiDB-lite"/>
    </source>
</evidence>
<name>R7TZW1_CAPTE</name>